<sequence length="96" mass="9739">MSEAHSSGCARDTIPHERGQAAARGPADWLSLAAAPTFAIMALLTGILGGGPGDMLCSAAPDTSPLSGMVPMYVLMSAFHSAPWLKLIFGGRSGPG</sequence>
<reference evidence="3 4" key="1">
    <citation type="submission" date="2016-11" db="EMBL/GenBank/DDBJ databases">
        <authorList>
            <person name="Jaros S."/>
            <person name="Januszkiewicz K."/>
            <person name="Wedrychowicz H."/>
        </authorList>
    </citation>
    <scope>NUCLEOTIDE SEQUENCE [LARGE SCALE GENOMIC DNA]</scope>
    <source>
        <strain evidence="3 4">GAS242</strain>
    </source>
</reference>
<feature type="transmembrane region" description="Helical" evidence="2">
    <location>
        <begin position="29"/>
        <end position="50"/>
    </location>
</feature>
<evidence type="ECO:0000256" key="1">
    <source>
        <dbReference type="SAM" id="MobiDB-lite"/>
    </source>
</evidence>
<gene>
    <name evidence="3" type="ORF">SAMN05444169_5931</name>
</gene>
<dbReference type="AlphaFoldDB" id="A0A1M5QHF8"/>
<evidence type="ECO:0000313" key="3">
    <source>
        <dbReference type="EMBL" id="SHH13301.1"/>
    </source>
</evidence>
<keyword evidence="2" id="KW-0472">Membrane</keyword>
<feature type="region of interest" description="Disordered" evidence="1">
    <location>
        <begin position="1"/>
        <end position="22"/>
    </location>
</feature>
<dbReference type="EMBL" id="LT670818">
    <property type="protein sequence ID" value="SHH13301.1"/>
    <property type="molecule type" value="Genomic_DNA"/>
</dbReference>
<keyword evidence="2" id="KW-1133">Transmembrane helix</keyword>
<evidence type="ECO:0000313" key="4">
    <source>
        <dbReference type="Proteomes" id="UP000190675"/>
    </source>
</evidence>
<feature type="transmembrane region" description="Helical" evidence="2">
    <location>
        <begin position="70"/>
        <end position="89"/>
    </location>
</feature>
<keyword evidence="2" id="KW-0812">Transmembrane</keyword>
<proteinExistence type="predicted"/>
<protein>
    <submittedName>
        <fullName evidence="3">Uncharacterized protein</fullName>
    </submittedName>
</protein>
<organism evidence="3 4">
    <name type="scientific">Bradyrhizobium erythrophlei</name>
    <dbReference type="NCBI Taxonomy" id="1437360"/>
    <lineage>
        <taxon>Bacteria</taxon>
        <taxon>Pseudomonadati</taxon>
        <taxon>Pseudomonadota</taxon>
        <taxon>Alphaproteobacteria</taxon>
        <taxon>Hyphomicrobiales</taxon>
        <taxon>Nitrobacteraceae</taxon>
        <taxon>Bradyrhizobium</taxon>
    </lineage>
</organism>
<name>A0A1M5QHF8_9BRAD</name>
<dbReference type="RefSeq" id="WP_244567615.1">
    <property type="nucleotide sequence ID" value="NZ_LT670818.1"/>
</dbReference>
<accession>A0A1M5QHF8</accession>
<evidence type="ECO:0000256" key="2">
    <source>
        <dbReference type="SAM" id="Phobius"/>
    </source>
</evidence>
<dbReference type="Proteomes" id="UP000190675">
    <property type="component" value="Chromosome I"/>
</dbReference>